<organism evidence="1 2">
    <name type="scientific">Xenoophorus captivus</name>
    <dbReference type="NCBI Taxonomy" id="1517983"/>
    <lineage>
        <taxon>Eukaryota</taxon>
        <taxon>Metazoa</taxon>
        <taxon>Chordata</taxon>
        <taxon>Craniata</taxon>
        <taxon>Vertebrata</taxon>
        <taxon>Euteleostomi</taxon>
        <taxon>Actinopterygii</taxon>
        <taxon>Neopterygii</taxon>
        <taxon>Teleostei</taxon>
        <taxon>Neoteleostei</taxon>
        <taxon>Acanthomorphata</taxon>
        <taxon>Ovalentaria</taxon>
        <taxon>Atherinomorphae</taxon>
        <taxon>Cyprinodontiformes</taxon>
        <taxon>Goodeidae</taxon>
        <taxon>Xenoophorus</taxon>
    </lineage>
</organism>
<dbReference type="Proteomes" id="UP001434883">
    <property type="component" value="Unassembled WGS sequence"/>
</dbReference>
<evidence type="ECO:0000313" key="2">
    <source>
        <dbReference type="Proteomes" id="UP001434883"/>
    </source>
</evidence>
<evidence type="ECO:0000313" key="1">
    <source>
        <dbReference type="EMBL" id="MEQ2208941.1"/>
    </source>
</evidence>
<reference evidence="1 2" key="1">
    <citation type="submission" date="2021-06" db="EMBL/GenBank/DDBJ databases">
        <authorList>
            <person name="Palmer J.M."/>
        </authorList>
    </citation>
    <scope>NUCLEOTIDE SEQUENCE [LARGE SCALE GENOMIC DNA]</scope>
    <source>
        <strain evidence="1 2">XC_2019</strain>
        <tissue evidence="1">Muscle</tissue>
    </source>
</reference>
<name>A0ABV0RMN3_9TELE</name>
<gene>
    <name evidence="1" type="ORF">XENOCAPTIV_020092</name>
</gene>
<keyword evidence="2" id="KW-1185">Reference proteome</keyword>
<accession>A0ABV0RMN3</accession>
<protein>
    <submittedName>
        <fullName evidence="1">Uncharacterized protein</fullName>
    </submittedName>
</protein>
<sequence>MKNPSHPRPNPTPCASSFSPLYSESSGFMLQPSAKQSVITPLTAAVFALNVERCDSTDCCLSLCEATVDVFKHFNQFRMTRFELNGDTDILAQCLPKEFMNFFTFGHITTMYDVYFTSILFYRPIQSGT</sequence>
<comment type="caution">
    <text evidence="1">The sequence shown here is derived from an EMBL/GenBank/DDBJ whole genome shotgun (WGS) entry which is preliminary data.</text>
</comment>
<proteinExistence type="predicted"/>
<dbReference type="EMBL" id="JAHRIN010050843">
    <property type="protein sequence ID" value="MEQ2208941.1"/>
    <property type="molecule type" value="Genomic_DNA"/>
</dbReference>